<evidence type="ECO:0000259" key="10">
    <source>
        <dbReference type="PROSITE" id="PS51285"/>
    </source>
</evidence>
<dbReference type="SMART" id="SM00220">
    <property type="entry name" value="S_TKc"/>
    <property type="match status" value="1"/>
</dbReference>
<organism evidence="11 12">
    <name type="scientific">Hamiltosporidium tvaerminnensis</name>
    <dbReference type="NCBI Taxonomy" id="1176355"/>
    <lineage>
        <taxon>Eukaryota</taxon>
        <taxon>Fungi</taxon>
        <taxon>Fungi incertae sedis</taxon>
        <taxon>Microsporidia</taxon>
        <taxon>Dubosqiidae</taxon>
        <taxon>Hamiltosporidium</taxon>
    </lineage>
</organism>
<dbReference type="GO" id="GO:0005524">
    <property type="term" value="F:ATP binding"/>
    <property type="evidence" value="ECO:0007669"/>
    <property type="project" value="UniProtKB-KW"/>
</dbReference>
<dbReference type="GO" id="GO:0005952">
    <property type="term" value="C:cAMP-dependent protein kinase complex"/>
    <property type="evidence" value="ECO:0007669"/>
    <property type="project" value="TreeGrafter"/>
</dbReference>
<evidence type="ECO:0000313" key="11">
    <source>
        <dbReference type="EMBL" id="TBU05042.1"/>
    </source>
</evidence>
<accession>A0A4V2JVR3</accession>
<proteinExistence type="predicted"/>
<feature type="domain" description="AGC-kinase C-terminal" evidence="10">
    <location>
        <begin position="263"/>
        <end position="325"/>
    </location>
</feature>
<dbReference type="Proteomes" id="UP000292362">
    <property type="component" value="Unassembled WGS sequence"/>
</dbReference>
<comment type="caution">
    <text evidence="11">The sequence shown here is derived from an EMBL/GenBank/DDBJ whole genome shotgun (WGS) entry which is preliminary data.</text>
</comment>
<dbReference type="Pfam" id="PF00069">
    <property type="entry name" value="Pkinase"/>
    <property type="match status" value="1"/>
</dbReference>
<dbReference type="PANTHER" id="PTHR24353">
    <property type="entry name" value="CYCLIC NUCLEOTIDE-DEPENDENT PROTEIN KINASE"/>
    <property type="match status" value="1"/>
</dbReference>
<keyword evidence="2" id="KW-0723">Serine/threonine-protein kinase</keyword>
<keyword evidence="5 11" id="KW-0418">Kinase</keyword>
<evidence type="ECO:0000256" key="6">
    <source>
        <dbReference type="ARBA" id="ARBA00022840"/>
    </source>
</evidence>
<dbReference type="VEuPathDB" id="MicrosporidiaDB:CWI37_0056p0030"/>
<gene>
    <name evidence="11" type="ORF">CWI37_0056p0030</name>
</gene>
<keyword evidence="3" id="KW-0808">Transferase</keyword>
<sequence length="380" mass="44857">MNDFELIKTTGTGTFGRVYLARLKRIYTTSDKFFAIKMMRKSDIIRLRQVEHVYNEKILLSYMRTSPFIVKLYSTFHYNNMLCMVLEYVPGGELFYWLKKMGSFGLYATRFYTCEVLLALQDLHLRNIIYRDLKPENILLTASGHIKLTDFGFSKSIDTLTYTVCGTPEYMAPEKLLGEGHSKEVDYWSLGILIHEMLTGNPPFYNESHYIIYQRILNENINLSSCIDKLAGNLIERLVERNVSKRLGSCNGVSEIMEHPFFYGVDWYKYRMLQVKPPIVPFVRSAGDTSNFQVYEEEVEGVKDKEVEEVLYYRFINDKEVEEVDRDIRVLYYRFINGKDRDIRVLYYRFISRVDMEVLECKEVLFILYILKVVIYSTNK</sequence>
<evidence type="ECO:0000256" key="8">
    <source>
        <dbReference type="ARBA" id="ARBA00047454"/>
    </source>
</evidence>
<dbReference type="GO" id="GO:0004691">
    <property type="term" value="F:cAMP-dependent protein kinase activity"/>
    <property type="evidence" value="ECO:0007669"/>
    <property type="project" value="UniProtKB-EC"/>
</dbReference>
<dbReference type="AlphaFoldDB" id="A0A4V2JVR3"/>
<dbReference type="InterPro" id="IPR000719">
    <property type="entry name" value="Prot_kinase_dom"/>
</dbReference>
<keyword evidence="4" id="KW-0547">Nucleotide-binding</keyword>
<protein>
    <recommendedName>
        <fullName evidence="1">cAMP-dependent protein kinase</fullName>
        <ecNumber evidence="1">2.7.11.11</ecNumber>
    </recommendedName>
</protein>
<dbReference type="EMBL" id="PITJ01000056">
    <property type="protein sequence ID" value="TBU05042.1"/>
    <property type="molecule type" value="Genomic_DNA"/>
</dbReference>
<dbReference type="InterPro" id="IPR000961">
    <property type="entry name" value="AGC-kinase_C"/>
</dbReference>
<evidence type="ECO:0000256" key="1">
    <source>
        <dbReference type="ARBA" id="ARBA00012444"/>
    </source>
</evidence>
<dbReference type="FunFam" id="1.10.510.10:FF:000008">
    <property type="entry name" value="Non-specific serine/threonine protein kinase"/>
    <property type="match status" value="1"/>
</dbReference>
<feature type="domain" description="Protein kinase" evidence="9">
    <location>
        <begin position="4"/>
        <end position="262"/>
    </location>
</feature>
<dbReference type="EC" id="2.7.11.11" evidence="1"/>
<evidence type="ECO:0000256" key="4">
    <source>
        <dbReference type="ARBA" id="ARBA00022741"/>
    </source>
</evidence>
<dbReference type="PROSITE" id="PS00108">
    <property type="entry name" value="PROTEIN_KINASE_ST"/>
    <property type="match status" value="1"/>
</dbReference>
<evidence type="ECO:0000256" key="7">
    <source>
        <dbReference type="ARBA" id="ARBA00047292"/>
    </source>
</evidence>
<evidence type="ECO:0000313" key="12">
    <source>
        <dbReference type="Proteomes" id="UP000292362"/>
    </source>
</evidence>
<dbReference type="PANTHER" id="PTHR24353:SF37">
    <property type="entry name" value="CAMP-DEPENDENT PROTEIN KINASE CATALYTIC SUBUNIT PRKX"/>
    <property type="match status" value="1"/>
</dbReference>
<keyword evidence="6" id="KW-0067">ATP-binding</keyword>
<dbReference type="Gene3D" id="3.30.200.20">
    <property type="entry name" value="Phosphorylase Kinase, domain 1"/>
    <property type="match status" value="1"/>
</dbReference>
<dbReference type="InterPro" id="IPR008271">
    <property type="entry name" value="Ser/Thr_kinase_AS"/>
</dbReference>
<name>A0A4V2JVR3_9MICR</name>
<dbReference type="SUPFAM" id="SSF56112">
    <property type="entry name" value="Protein kinase-like (PK-like)"/>
    <property type="match status" value="1"/>
</dbReference>
<dbReference type="InterPro" id="IPR011009">
    <property type="entry name" value="Kinase-like_dom_sf"/>
</dbReference>
<evidence type="ECO:0000259" key="9">
    <source>
        <dbReference type="PROSITE" id="PS50011"/>
    </source>
</evidence>
<dbReference type="PROSITE" id="PS51285">
    <property type="entry name" value="AGC_KINASE_CTER"/>
    <property type="match status" value="1"/>
</dbReference>
<comment type="catalytic activity">
    <reaction evidence="7">
        <text>L-threonyl-[protein] + ATP = O-phospho-L-threonyl-[protein] + ADP + H(+)</text>
        <dbReference type="Rhea" id="RHEA:46608"/>
        <dbReference type="Rhea" id="RHEA-COMP:11060"/>
        <dbReference type="Rhea" id="RHEA-COMP:11605"/>
        <dbReference type="ChEBI" id="CHEBI:15378"/>
        <dbReference type="ChEBI" id="CHEBI:30013"/>
        <dbReference type="ChEBI" id="CHEBI:30616"/>
        <dbReference type="ChEBI" id="CHEBI:61977"/>
        <dbReference type="ChEBI" id="CHEBI:456216"/>
        <dbReference type="EC" id="2.7.11.11"/>
    </reaction>
</comment>
<evidence type="ECO:0000256" key="5">
    <source>
        <dbReference type="ARBA" id="ARBA00022777"/>
    </source>
</evidence>
<evidence type="ECO:0000256" key="2">
    <source>
        <dbReference type="ARBA" id="ARBA00022527"/>
    </source>
</evidence>
<dbReference type="Gene3D" id="1.10.510.10">
    <property type="entry name" value="Transferase(Phosphotransferase) domain 1"/>
    <property type="match status" value="1"/>
</dbReference>
<dbReference type="PROSITE" id="PS50011">
    <property type="entry name" value="PROTEIN_KINASE_DOM"/>
    <property type="match status" value="1"/>
</dbReference>
<reference evidence="11 12" key="1">
    <citation type="submission" date="2017-12" db="EMBL/GenBank/DDBJ databases">
        <authorList>
            <person name="Pombert J.-F."/>
            <person name="Haag K.L."/>
            <person name="Ebert D."/>
        </authorList>
    </citation>
    <scope>NUCLEOTIDE SEQUENCE [LARGE SCALE GENOMIC DNA]</scope>
    <source>
        <strain evidence="11">FI-OER-3-3</strain>
    </source>
</reference>
<evidence type="ECO:0000256" key="3">
    <source>
        <dbReference type="ARBA" id="ARBA00022679"/>
    </source>
</evidence>
<comment type="catalytic activity">
    <reaction evidence="8">
        <text>L-seryl-[protein] + ATP = O-phospho-L-seryl-[protein] + ADP + H(+)</text>
        <dbReference type="Rhea" id="RHEA:17989"/>
        <dbReference type="Rhea" id="RHEA-COMP:9863"/>
        <dbReference type="Rhea" id="RHEA-COMP:11604"/>
        <dbReference type="ChEBI" id="CHEBI:15378"/>
        <dbReference type="ChEBI" id="CHEBI:29999"/>
        <dbReference type="ChEBI" id="CHEBI:30616"/>
        <dbReference type="ChEBI" id="CHEBI:83421"/>
        <dbReference type="ChEBI" id="CHEBI:456216"/>
        <dbReference type="EC" id="2.7.11.11"/>
    </reaction>
</comment>